<evidence type="ECO:0000313" key="2">
    <source>
        <dbReference type="EMBL" id="MBP1938087.1"/>
    </source>
</evidence>
<evidence type="ECO:0000313" key="3">
    <source>
        <dbReference type="Proteomes" id="UP001519273"/>
    </source>
</evidence>
<dbReference type="EMBL" id="JAGGKP010000010">
    <property type="protein sequence ID" value="MBP1938087.1"/>
    <property type="molecule type" value="Genomic_DNA"/>
</dbReference>
<organism evidence="2 3">
    <name type="scientific">Paenibacillus sediminis</name>
    <dbReference type="NCBI Taxonomy" id="664909"/>
    <lineage>
        <taxon>Bacteria</taxon>
        <taxon>Bacillati</taxon>
        <taxon>Bacillota</taxon>
        <taxon>Bacilli</taxon>
        <taxon>Bacillales</taxon>
        <taxon>Paenibacillaceae</taxon>
        <taxon>Paenibacillus</taxon>
    </lineage>
</organism>
<reference evidence="2 3" key="1">
    <citation type="submission" date="2021-03" db="EMBL/GenBank/DDBJ databases">
        <title>Genomic Encyclopedia of Type Strains, Phase IV (KMG-IV): sequencing the most valuable type-strain genomes for metagenomic binning, comparative biology and taxonomic classification.</title>
        <authorList>
            <person name="Goeker M."/>
        </authorList>
    </citation>
    <scope>NUCLEOTIDE SEQUENCE [LARGE SCALE GENOMIC DNA]</scope>
    <source>
        <strain evidence="2 3">DSM 23491</strain>
    </source>
</reference>
<dbReference type="RefSeq" id="WP_280921770.1">
    <property type="nucleotide sequence ID" value="NZ_CBCRVE010000004.1"/>
</dbReference>
<name>A0ABS4H6D2_9BACL</name>
<gene>
    <name evidence="2" type="ORF">J2Z20_003005</name>
</gene>
<dbReference type="Proteomes" id="UP001519273">
    <property type="component" value="Unassembled WGS sequence"/>
</dbReference>
<comment type="caution">
    <text evidence="2">The sequence shown here is derived from an EMBL/GenBank/DDBJ whole genome shotgun (WGS) entry which is preliminary data.</text>
</comment>
<feature type="compositionally biased region" description="Acidic residues" evidence="1">
    <location>
        <begin position="1"/>
        <end position="12"/>
    </location>
</feature>
<accession>A0ABS4H6D2</accession>
<proteinExistence type="predicted"/>
<keyword evidence="3" id="KW-1185">Reference proteome</keyword>
<evidence type="ECO:0000256" key="1">
    <source>
        <dbReference type="SAM" id="MobiDB-lite"/>
    </source>
</evidence>
<feature type="region of interest" description="Disordered" evidence="1">
    <location>
        <begin position="1"/>
        <end position="22"/>
    </location>
</feature>
<sequence length="44" mass="5160">MADETELNETMDDTAAQDKNNEWFEQVKNILAPKDPEPMRDYKS</sequence>
<protein>
    <submittedName>
        <fullName evidence="2">Uncharacterized protein</fullName>
    </submittedName>
</protein>